<dbReference type="EMBL" id="JADEXG010000053">
    <property type="protein sequence ID" value="MBE9079318.1"/>
    <property type="molecule type" value="Genomic_DNA"/>
</dbReference>
<evidence type="ECO:0000313" key="2">
    <source>
        <dbReference type="EMBL" id="MBE9079318.1"/>
    </source>
</evidence>
<dbReference type="Gene3D" id="3.90.1560.10">
    <property type="entry name" value="ComB-like"/>
    <property type="match status" value="1"/>
</dbReference>
<name>A0A8J7AKD2_9CYAN</name>
<keyword evidence="3" id="KW-1185">Reference proteome</keyword>
<dbReference type="AlphaFoldDB" id="A0A8J7AKD2"/>
<sequence>MVNDAAIASVSLFLQWQNQLLELMRHATHGQRLLKQHQLADLEYCAQLDVSDIVPVQQEPGVLAV</sequence>
<dbReference type="GO" id="GO:0000287">
    <property type="term" value="F:magnesium ion binding"/>
    <property type="evidence" value="ECO:0007669"/>
    <property type="project" value="InterPro"/>
</dbReference>
<organism evidence="2 3">
    <name type="scientific">Vasconcelosia minhoensis LEGE 07310</name>
    <dbReference type="NCBI Taxonomy" id="915328"/>
    <lineage>
        <taxon>Bacteria</taxon>
        <taxon>Bacillati</taxon>
        <taxon>Cyanobacteriota</taxon>
        <taxon>Cyanophyceae</taxon>
        <taxon>Nodosilineales</taxon>
        <taxon>Cymatolegaceae</taxon>
        <taxon>Vasconcelosia</taxon>
        <taxon>Vasconcelosia minhoensis</taxon>
    </lineage>
</organism>
<gene>
    <name evidence="2" type="ORF">IQ241_18790</name>
</gene>
<reference evidence="2" key="1">
    <citation type="submission" date="2020-10" db="EMBL/GenBank/DDBJ databases">
        <authorList>
            <person name="Castelo-Branco R."/>
            <person name="Eusebio N."/>
            <person name="Adriana R."/>
            <person name="Vieira A."/>
            <person name="Brugerolle De Fraissinette N."/>
            <person name="Rezende De Castro R."/>
            <person name="Schneider M.P."/>
            <person name="Vasconcelos V."/>
            <person name="Leao P.N."/>
        </authorList>
    </citation>
    <scope>NUCLEOTIDE SEQUENCE</scope>
    <source>
        <strain evidence="2">LEGE 07310</strain>
    </source>
</reference>
<accession>A0A8J7AKD2</accession>
<evidence type="ECO:0000313" key="3">
    <source>
        <dbReference type="Proteomes" id="UP000636505"/>
    </source>
</evidence>
<dbReference type="InterPro" id="IPR005238">
    <property type="entry name" value="ComB-like"/>
</dbReference>
<proteinExistence type="predicted"/>
<dbReference type="Pfam" id="PF04029">
    <property type="entry name" value="2-ph_phosp"/>
    <property type="match status" value="1"/>
</dbReference>
<dbReference type="SUPFAM" id="SSF142823">
    <property type="entry name" value="ComB-like"/>
    <property type="match status" value="1"/>
</dbReference>
<evidence type="ECO:0000256" key="1">
    <source>
        <dbReference type="ARBA" id="ARBA00021948"/>
    </source>
</evidence>
<dbReference type="InterPro" id="IPR036702">
    <property type="entry name" value="ComB-like_sf"/>
</dbReference>
<comment type="caution">
    <text evidence="2">The sequence shown here is derived from an EMBL/GenBank/DDBJ whole genome shotgun (WGS) entry which is preliminary data.</text>
</comment>
<dbReference type="GO" id="GO:0050532">
    <property type="term" value="F:2-phosphosulfolactate phosphatase activity"/>
    <property type="evidence" value="ECO:0007669"/>
    <property type="project" value="InterPro"/>
</dbReference>
<protein>
    <recommendedName>
        <fullName evidence="1">Probable 2-phosphosulfolactate phosphatase</fullName>
    </recommendedName>
</protein>
<dbReference type="Proteomes" id="UP000636505">
    <property type="component" value="Unassembled WGS sequence"/>
</dbReference>